<feature type="transmembrane region" description="Helical" evidence="1">
    <location>
        <begin position="182"/>
        <end position="201"/>
    </location>
</feature>
<dbReference type="STRING" id="1121025.SAMN02745249_00882"/>
<organism evidence="2 3">
    <name type="scientific">Atopostipes suicloacalis DSM 15692</name>
    <dbReference type="NCBI Taxonomy" id="1121025"/>
    <lineage>
        <taxon>Bacteria</taxon>
        <taxon>Bacillati</taxon>
        <taxon>Bacillota</taxon>
        <taxon>Bacilli</taxon>
        <taxon>Lactobacillales</taxon>
        <taxon>Carnobacteriaceae</taxon>
        <taxon>Atopostipes</taxon>
    </lineage>
</organism>
<keyword evidence="1" id="KW-0812">Transmembrane</keyword>
<keyword evidence="1" id="KW-1133">Transmembrane helix</keyword>
<evidence type="ECO:0000313" key="2">
    <source>
        <dbReference type="EMBL" id="SHE66781.1"/>
    </source>
</evidence>
<evidence type="ECO:0000256" key="1">
    <source>
        <dbReference type="SAM" id="Phobius"/>
    </source>
</evidence>
<feature type="transmembrane region" description="Helical" evidence="1">
    <location>
        <begin position="113"/>
        <end position="140"/>
    </location>
</feature>
<evidence type="ECO:0008006" key="4">
    <source>
        <dbReference type="Google" id="ProtNLM"/>
    </source>
</evidence>
<proteinExistence type="predicted"/>
<reference evidence="2 3" key="1">
    <citation type="submission" date="2016-11" db="EMBL/GenBank/DDBJ databases">
        <authorList>
            <person name="Jaros S."/>
            <person name="Januszkiewicz K."/>
            <person name="Wedrychowicz H."/>
        </authorList>
    </citation>
    <scope>NUCLEOTIDE SEQUENCE [LARGE SCALE GENOMIC DNA]</scope>
    <source>
        <strain evidence="2 3">DSM 15692</strain>
    </source>
</reference>
<name>A0A1M4VCS6_9LACT</name>
<feature type="transmembrane region" description="Helical" evidence="1">
    <location>
        <begin position="213"/>
        <end position="238"/>
    </location>
</feature>
<keyword evidence="1" id="KW-0472">Membrane</keyword>
<feature type="transmembrane region" description="Helical" evidence="1">
    <location>
        <begin position="15"/>
        <end position="36"/>
    </location>
</feature>
<protein>
    <recommendedName>
        <fullName evidence="4">ABC-2 family transporter protein</fullName>
    </recommendedName>
</protein>
<accession>A0A1M4VCS6</accession>
<evidence type="ECO:0000313" key="3">
    <source>
        <dbReference type="Proteomes" id="UP000184128"/>
    </source>
</evidence>
<feature type="transmembrane region" description="Helical" evidence="1">
    <location>
        <begin position="71"/>
        <end position="92"/>
    </location>
</feature>
<sequence>MKKFISLLSFEMNRFLKFLVPTLLVTAVVQIFVTIFSSLKYNNELEKIIAQGEQLETIPNFSLQDITGNGIYQLSIMLIVLVFVFYSFFIWYREWLGKNTFIYRLLMLPTNRTYLLLTKSLVFLIGGLLAFSFQFGLYFIELKIAEWLVMDGHYTLLNIHNVQPLYDLVQSLLFPTTLFQFISRYSFAFAALMSLFVGIIIERSFGLKGLIIGASYFIGFFVLYALLDSLLYSASFILRPSQEAIIMMVYQFLVIGISTFISHLLLKNKIKI</sequence>
<dbReference type="OrthoDB" id="1751619at2"/>
<keyword evidence="3" id="KW-1185">Reference proteome</keyword>
<dbReference type="AlphaFoldDB" id="A0A1M4VCS6"/>
<feature type="transmembrane region" description="Helical" evidence="1">
    <location>
        <begin position="244"/>
        <end position="266"/>
    </location>
</feature>
<gene>
    <name evidence="2" type="ORF">SAMN02745249_00882</name>
</gene>
<dbReference type="Proteomes" id="UP000184128">
    <property type="component" value="Unassembled WGS sequence"/>
</dbReference>
<dbReference type="RefSeq" id="WP_073296995.1">
    <property type="nucleotide sequence ID" value="NZ_FQUF01000011.1"/>
</dbReference>
<dbReference type="EMBL" id="FQUF01000011">
    <property type="protein sequence ID" value="SHE66781.1"/>
    <property type="molecule type" value="Genomic_DNA"/>
</dbReference>